<dbReference type="EMBL" id="DF144923">
    <property type="protein sequence ID" value="GAA57649.1"/>
    <property type="molecule type" value="Genomic_DNA"/>
</dbReference>
<evidence type="ECO:0000256" key="1">
    <source>
        <dbReference type="SAM" id="MobiDB-lite"/>
    </source>
</evidence>
<gene>
    <name evidence="2" type="ORF">CLF_113021</name>
</gene>
<reference key="2">
    <citation type="submission" date="2011-10" db="EMBL/GenBank/DDBJ databases">
        <title>The genome and transcriptome sequence of Clonorchis sinensis provide insights into the carcinogenic liver fluke.</title>
        <authorList>
            <person name="Wang X."/>
            <person name="Huang Y."/>
            <person name="Chen W."/>
            <person name="Liu H."/>
            <person name="Guo L."/>
            <person name="Chen Y."/>
            <person name="Luo F."/>
            <person name="Zhou W."/>
            <person name="Sun J."/>
            <person name="Mao Q."/>
            <person name="Liang P."/>
            <person name="Zhou C."/>
            <person name="Tian Y."/>
            <person name="Men J."/>
            <person name="Lv X."/>
            <person name="Huang L."/>
            <person name="Zhou J."/>
            <person name="Hu Y."/>
            <person name="Li R."/>
            <person name="Zhang F."/>
            <person name="Lei H."/>
            <person name="Li X."/>
            <person name="Hu X."/>
            <person name="Liang C."/>
            <person name="Xu J."/>
            <person name="Wu Z."/>
            <person name="Yu X."/>
        </authorList>
    </citation>
    <scope>NUCLEOTIDE SEQUENCE</scope>
    <source>
        <strain>Henan</strain>
    </source>
</reference>
<name>G7YXG9_CLOSI</name>
<evidence type="ECO:0000313" key="2">
    <source>
        <dbReference type="EMBL" id="GAA57649.1"/>
    </source>
</evidence>
<sequence length="328" mass="38183">MLTAFSAVSLTSPVLPQDHWVFSRSLSMIDTRDSKPAGNKFDGARTSLNYRIVKSLREGREIWWTSEAREMEKADAQRRIMDTATVIPNLMACPLFKIALLFPDRVRYMRPQDRPNQLSRPTHEITYDSPPSRNFSPPPLLSLFFPSFDFRQYLIRKPYLPNLDRKPSPNRACSRNYEQIFHPAPSLGRVFSYPMNFRSKLTSLIFCHNFGLSLPQVQIRIRCSKAGYAFKNRGGMSLWRSYAVELRGANREVHPIVEDGRCERTDVDTKEDHDVPTSWRSSKIWLPLDVIGVLVVRFYRDCPNERLKEKLDEARTYMTDIKRSLRMA</sequence>
<organism evidence="2 3">
    <name type="scientific">Clonorchis sinensis</name>
    <name type="common">Chinese liver fluke</name>
    <dbReference type="NCBI Taxonomy" id="79923"/>
    <lineage>
        <taxon>Eukaryota</taxon>
        <taxon>Metazoa</taxon>
        <taxon>Spiralia</taxon>
        <taxon>Lophotrochozoa</taxon>
        <taxon>Platyhelminthes</taxon>
        <taxon>Trematoda</taxon>
        <taxon>Digenea</taxon>
        <taxon>Opisthorchiida</taxon>
        <taxon>Opisthorchiata</taxon>
        <taxon>Opisthorchiidae</taxon>
        <taxon>Clonorchis</taxon>
    </lineage>
</organism>
<dbReference type="AlphaFoldDB" id="G7YXG9"/>
<keyword evidence="3" id="KW-1185">Reference proteome</keyword>
<protein>
    <submittedName>
        <fullName evidence="2">Uncharacterized protein</fullName>
    </submittedName>
</protein>
<reference evidence="2" key="1">
    <citation type="journal article" date="2011" name="Genome Biol.">
        <title>The draft genome of the carcinogenic human liver fluke Clonorchis sinensis.</title>
        <authorList>
            <person name="Wang X."/>
            <person name="Chen W."/>
            <person name="Huang Y."/>
            <person name="Sun J."/>
            <person name="Men J."/>
            <person name="Liu H."/>
            <person name="Luo F."/>
            <person name="Guo L."/>
            <person name="Lv X."/>
            <person name="Deng C."/>
            <person name="Zhou C."/>
            <person name="Fan Y."/>
            <person name="Li X."/>
            <person name="Huang L."/>
            <person name="Hu Y."/>
            <person name="Liang C."/>
            <person name="Hu X."/>
            <person name="Xu J."/>
            <person name="Yu X."/>
        </authorList>
    </citation>
    <scope>NUCLEOTIDE SEQUENCE [LARGE SCALE GENOMIC DNA]</scope>
    <source>
        <strain evidence="2">Henan</strain>
    </source>
</reference>
<evidence type="ECO:0000313" key="3">
    <source>
        <dbReference type="Proteomes" id="UP000008909"/>
    </source>
</evidence>
<proteinExistence type="predicted"/>
<dbReference type="Proteomes" id="UP000008909">
    <property type="component" value="Unassembled WGS sequence"/>
</dbReference>
<accession>G7YXG9</accession>
<feature type="region of interest" description="Disordered" evidence="1">
    <location>
        <begin position="112"/>
        <end position="133"/>
    </location>
</feature>